<dbReference type="CDD" id="cd06543">
    <property type="entry name" value="GH18_PF-ChiA-like"/>
    <property type="match status" value="1"/>
</dbReference>
<dbReference type="Proteomes" id="UP001552521">
    <property type="component" value="Unassembled WGS sequence"/>
</dbReference>
<keyword evidence="1" id="KW-0732">Signal</keyword>
<dbReference type="InterPro" id="IPR052750">
    <property type="entry name" value="GH18_Chitinase"/>
</dbReference>
<dbReference type="Gene3D" id="3.20.20.80">
    <property type="entry name" value="Glycosidases"/>
    <property type="match status" value="1"/>
</dbReference>
<dbReference type="Gene3D" id="2.60.40.290">
    <property type="match status" value="1"/>
</dbReference>
<reference evidence="6 7" key="1">
    <citation type="submission" date="2024-06" db="EMBL/GenBank/DDBJ databases">
        <title>The Natural Products Discovery Center: Release of the First 8490 Sequenced Strains for Exploring Actinobacteria Biosynthetic Diversity.</title>
        <authorList>
            <person name="Kalkreuter E."/>
            <person name="Kautsar S.A."/>
            <person name="Yang D."/>
            <person name="Bader C.D."/>
            <person name="Teijaro C.N."/>
            <person name="Fluegel L."/>
            <person name="Davis C.M."/>
            <person name="Simpson J.R."/>
            <person name="Lauterbach L."/>
            <person name="Steele A.D."/>
            <person name="Gui C."/>
            <person name="Meng S."/>
            <person name="Li G."/>
            <person name="Viehrig K."/>
            <person name="Ye F."/>
            <person name="Su P."/>
            <person name="Kiefer A.F."/>
            <person name="Nichols A."/>
            <person name="Cepeda A.J."/>
            <person name="Yan W."/>
            <person name="Fan B."/>
            <person name="Jiang Y."/>
            <person name="Adhikari A."/>
            <person name="Zheng C.-J."/>
            <person name="Schuster L."/>
            <person name="Cowan T.M."/>
            <person name="Smanski M.J."/>
            <person name="Chevrette M.G."/>
            <person name="De Carvalho L.P.S."/>
            <person name="Shen B."/>
        </authorList>
    </citation>
    <scope>NUCLEOTIDE SEQUENCE [LARGE SCALE GENOMIC DNA]</scope>
    <source>
        <strain evidence="6 7">NPDC049344</strain>
    </source>
</reference>
<evidence type="ECO:0000256" key="2">
    <source>
        <dbReference type="ARBA" id="ARBA00023326"/>
    </source>
</evidence>
<protein>
    <submittedName>
        <fullName evidence="6">Cellulose binding domain-containing protein</fullName>
    </submittedName>
</protein>
<dbReference type="Pfam" id="PF00553">
    <property type="entry name" value="CBM_2"/>
    <property type="match status" value="1"/>
</dbReference>
<accession>A0ABV3HP67</accession>
<feature type="domain" description="CBM2" evidence="4">
    <location>
        <begin position="35"/>
        <end position="145"/>
    </location>
</feature>
<evidence type="ECO:0000313" key="6">
    <source>
        <dbReference type="EMBL" id="MEV4680137.1"/>
    </source>
</evidence>
<dbReference type="SMART" id="SM00637">
    <property type="entry name" value="CBD_II"/>
    <property type="match status" value="1"/>
</dbReference>
<keyword evidence="7" id="KW-1185">Reference proteome</keyword>
<evidence type="ECO:0000259" key="4">
    <source>
        <dbReference type="PROSITE" id="PS51173"/>
    </source>
</evidence>
<dbReference type="InterPro" id="IPR001919">
    <property type="entry name" value="CBD2"/>
</dbReference>
<proteinExistence type="predicted"/>
<feature type="domain" description="GH18" evidence="5">
    <location>
        <begin position="200"/>
        <end position="494"/>
    </location>
</feature>
<evidence type="ECO:0000256" key="1">
    <source>
        <dbReference type="ARBA" id="ARBA00022729"/>
    </source>
</evidence>
<dbReference type="InterPro" id="IPR017853">
    <property type="entry name" value="GH"/>
</dbReference>
<dbReference type="PROSITE" id="PS51910">
    <property type="entry name" value="GH18_2"/>
    <property type="match status" value="1"/>
</dbReference>
<name>A0ABV3HP67_9ACTN</name>
<sequence>MGSSTHRRRASVRTKAVGAVVVTAVIGGAAVVLTGTAQAAAVGAAYTRTSAWDGGYTGQYVITNETGEARTDWTLEFELPAGTRISSLWNGEHTVDGQQVTVKPASWNKSLAPGASVTVGFVTSASGKAADPTACLIDEIKCSIDDGATPQPSGRPTEQPTPTPTATATQKPTPTPTATATPTPTPTPTSTGSPKPGDAARYAPYIDTSLYPAYDMLDTAAKTGVKEFNLAFITSGGSCAPLWGGVTDLANDKVAAQIGDLRAKGGDVRVSFGGAAGHELALNCSSADDLAKAYGKVIDTYKLTKVDFDIEGAALPDTAANSRRSQAIAQLQKSHPGLNVSFTLPVMPEGLTQPGVDLVADAKKNGVRVDAVNIMAMDYGPAYSGDMGEYAIQAATATQAQIKGVLGLSDAAAWQAVAVTPMIGVNDVVTEIFKVDDATQLVKFAESKNLGWLSMWSSTRDKQCAGGEKPAADATCSSILQEPLAFTKAFSAYK</sequence>
<evidence type="ECO:0000313" key="7">
    <source>
        <dbReference type="Proteomes" id="UP001552521"/>
    </source>
</evidence>
<dbReference type="InterPro" id="IPR008965">
    <property type="entry name" value="CBM2/CBM3_carb-bd_dom_sf"/>
</dbReference>
<dbReference type="InterPro" id="IPR001223">
    <property type="entry name" value="Glyco_hydro18_cat"/>
</dbReference>
<feature type="compositionally biased region" description="Low complexity" evidence="3">
    <location>
        <begin position="156"/>
        <end position="197"/>
    </location>
</feature>
<comment type="caution">
    <text evidence="6">The sequence shown here is derived from an EMBL/GenBank/DDBJ whole genome shotgun (WGS) entry which is preliminary data.</text>
</comment>
<keyword evidence="2" id="KW-0624">Polysaccharide degradation</keyword>
<organism evidence="6 7">
    <name type="scientific">Streptomyces kurssanovii</name>
    <dbReference type="NCBI Taxonomy" id="67312"/>
    <lineage>
        <taxon>Bacteria</taxon>
        <taxon>Bacillati</taxon>
        <taxon>Actinomycetota</taxon>
        <taxon>Actinomycetes</taxon>
        <taxon>Kitasatosporales</taxon>
        <taxon>Streptomycetaceae</taxon>
        <taxon>Streptomyces</taxon>
    </lineage>
</organism>
<dbReference type="PANTHER" id="PTHR42976:SF1">
    <property type="entry name" value="GH18 DOMAIN-CONTAINING PROTEIN-RELATED"/>
    <property type="match status" value="1"/>
</dbReference>
<evidence type="ECO:0000259" key="5">
    <source>
        <dbReference type="PROSITE" id="PS51910"/>
    </source>
</evidence>
<dbReference type="InterPro" id="IPR012291">
    <property type="entry name" value="CBM2_carb-bd_dom_sf"/>
</dbReference>
<dbReference type="RefSeq" id="WP_364588444.1">
    <property type="nucleotide sequence ID" value="NZ_JBFAQK010000004.1"/>
</dbReference>
<feature type="region of interest" description="Disordered" evidence="3">
    <location>
        <begin position="145"/>
        <end position="201"/>
    </location>
</feature>
<keyword evidence="2" id="KW-0119">Carbohydrate metabolism</keyword>
<dbReference type="SUPFAM" id="SSF49384">
    <property type="entry name" value="Carbohydrate-binding domain"/>
    <property type="match status" value="1"/>
</dbReference>
<gene>
    <name evidence="6" type="ORF">AB0K36_05020</name>
</gene>
<dbReference type="SUPFAM" id="SSF51445">
    <property type="entry name" value="(Trans)glycosidases"/>
    <property type="match status" value="1"/>
</dbReference>
<dbReference type="EMBL" id="JBFAQK010000004">
    <property type="protein sequence ID" value="MEV4680137.1"/>
    <property type="molecule type" value="Genomic_DNA"/>
</dbReference>
<dbReference type="PANTHER" id="PTHR42976">
    <property type="entry name" value="BIFUNCTIONAL CHITINASE/LYSOZYME-RELATED"/>
    <property type="match status" value="1"/>
</dbReference>
<evidence type="ECO:0000256" key="3">
    <source>
        <dbReference type="SAM" id="MobiDB-lite"/>
    </source>
</evidence>
<dbReference type="PROSITE" id="PS51173">
    <property type="entry name" value="CBM2"/>
    <property type="match status" value="1"/>
</dbReference>